<dbReference type="Proteomes" id="UP001595616">
    <property type="component" value="Unassembled WGS sequence"/>
</dbReference>
<evidence type="ECO:0000256" key="1">
    <source>
        <dbReference type="SAM" id="Phobius"/>
    </source>
</evidence>
<organism evidence="2 3">
    <name type="scientific">Lacihabitans lacunae</name>
    <dbReference type="NCBI Taxonomy" id="1028214"/>
    <lineage>
        <taxon>Bacteria</taxon>
        <taxon>Pseudomonadati</taxon>
        <taxon>Bacteroidota</taxon>
        <taxon>Cytophagia</taxon>
        <taxon>Cytophagales</taxon>
        <taxon>Leadbetterellaceae</taxon>
        <taxon>Lacihabitans</taxon>
    </lineage>
</organism>
<protein>
    <recommendedName>
        <fullName evidence="4">FUSC family protein</fullName>
    </recommendedName>
</protein>
<evidence type="ECO:0008006" key="4">
    <source>
        <dbReference type="Google" id="ProtNLM"/>
    </source>
</evidence>
<name>A0ABV7YTN9_9BACT</name>
<keyword evidence="1" id="KW-1133">Transmembrane helix</keyword>
<evidence type="ECO:0000313" key="2">
    <source>
        <dbReference type="EMBL" id="MFC3809278.1"/>
    </source>
</evidence>
<dbReference type="RefSeq" id="WP_379834109.1">
    <property type="nucleotide sequence ID" value="NZ_JBHRYQ010000001.1"/>
</dbReference>
<keyword evidence="1" id="KW-0472">Membrane</keyword>
<accession>A0ABV7YTN9</accession>
<comment type="caution">
    <text evidence="2">The sequence shown here is derived from an EMBL/GenBank/DDBJ whole genome shotgun (WGS) entry which is preliminary data.</text>
</comment>
<reference evidence="3" key="1">
    <citation type="journal article" date="2019" name="Int. J. Syst. Evol. Microbiol.">
        <title>The Global Catalogue of Microorganisms (GCM) 10K type strain sequencing project: providing services to taxonomists for standard genome sequencing and annotation.</title>
        <authorList>
            <consortium name="The Broad Institute Genomics Platform"/>
            <consortium name="The Broad Institute Genome Sequencing Center for Infectious Disease"/>
            <person name="Wu L."/>
            <person name="Ma J."/>
        </authorList>
    </citation>
    <scope>NUCLEOTIDE SEQUENCE [LARGE SCALE GENOMIC DNA]</scope>
    <source>
        <strain evidence="3">CECT 7956</strain>
    </source>
</reference>
<feature type="transmembrane region" description="Helical" evidence="1">
    <location>
        <begin position="51"/>
        <end position="68"/>
    </location>
</feature>
<dbReference type="EMBL" id="JBHRYQ010000001">
    <property type="protein sequence ID" value="MFC3809278.1"/>
    <property type="molecule type" value="Genomic_DNA"/>
</dbReference>
<evidence type="ECO:0000313" key="3">
    <source>
        <dbReference type="Proteomes" id="UP001595616"/>
    </source>
</evidence>
<feature type="transmembrane region" description="Helical" evidence="1">
    <location>
        <begin position="27"/>
        <end position="45"/>
    </location>
</feature>
<keyword evidence="1" id="KW-0812">Transmembrane</keyword>
<keyword evidence="3" id="KW-1185">Reference proteome</keyword>
<proteinExistence type="predicted"/>
<sequence>MAEVIKYTEMTKEELLLEQKKLKTQQISTAVLIGFMVGVMAYGFFTKGFGWVYISISLFLIYILSKGGKKIKLMIEQVKAEIEKKSI</sequence>
<gene>
    <name evidence="2" type="ORF">ACFOOI_01310</name>
</gene>